<dbReference type="InterPro" id="IPR002314">
    <property type="entry name" value="aa-tRNA-synt_IIb"/>
</dbReference>
<feature type="binding site" evidence="12 14">
    <location>
        <begin position="347"/>
        <end position="350"/>
    </location>
    <ligand>
        <name>ATP</name>
        <dbReference type="ChEBI" id="CHEBI:30616"/>
    </ligand>
</feature>
<reference evidence="17 18" key="1">
    <citation type="submission" date="2014-06" db="EMBL/GenBank/DDBJ databases">
        <title>The genome of the endonuclear symbiont Nucleicultrix amoebiphila.</title>
        <authorList>
            <person name="Schulz F."/>
            <person name="Horn M."/>
        </authorList>
    </citation>
    <scope>NUCLEOTIDE SEQUENCE [LARGE SCALE GENOMIC DNA]</scope>
    <source>
        <strain evidence="17 18">FS5</strain>
    </source>
</reference>
<organism evidence="17 18">
    <name type="scientific">Candidatus Nucleicultrix amoebiphila FS5</name>
    <dbReference type="NCBI Taxonomy" id="1414854"/>
    <lineage>
        <taxon>Bacteria</taxon>
        <taxon>Pseudomonadati</taxon>
        <taxon>Pseudomonadota</taxon>
        <taxon>Alphaproteobacteria</taxon>
        <taxon>Holosporales</taxon>
        <taxon>Candidatus Nucleicultricaceae</taxon>
        <taxon>Candidatus Nucleicultrix</taxon>
    </lineage>
</organism>
<evidence type="ECO:0000256" key="10">
    <source>
        <dbReference type="ARBA" id="ARBA00047929"/>
    </source>
</evidence>
<proteinExistence type="inferred from homology"/>
<dbReference type="PRINTS" id="PR00981">
    <property type="entry name" value="TRNASYNTHSER"/>
</dbReference>
<evidence type="ECO:0000256" key="1">
    <source>
        <dbReference type="ARBA" id="ARBA00004496"/>
    </source>
</evidence>
<feature type="binding site" evidence="12">
    <location>
        <position position="387"/>
    </location>
    <ligand>
        <name>L-serine</name>
        <dbReference type="ChEBI" id="CHEBI:33384"/>
    </ligand>
</feature>
<evidence type="ECO:0000256" key="13">
    <source>
        <dbReference type="PIRSR" id="PIRSR001529-1"/>
    </source>
</evidence>
<dbReference type="RefSeq" id="WP_085784154.1">
    <property type="nucleotide sequence ID" value="NZ_CP008743.1"/>
</dbReference>
<keyword evidence="7 12" id="KW-0067">ATP-binding</keyword>
<keyword evidence="6 12" id="KW-0547">Nucleotide-binding</keyword>
<dbReference type="Pfam" id="PF02403">
    <property type="entry name" value="Seryl_tRNA_N"/>
    <property type="match status" value="1"/>
</dbReference>
<dbReference type="OrthoDB" id="9804647at2"/>
<evidence type="ECO:0000256" key="8">
    <source>
        <dbReference type="ARBA" id="ARBA00022917"/>
    </source>
</evidence>
<keyword evidence="15" id="KW-0175">Coiled coil</keyword>
<sequence length="428" mass="48142">MLDLKWIRENPDKLDENLKKRGAEPCSPKIIALDKQHRQCQTELQDLQNQRNALAKAIGQAKQQGQNADAQVAEAATIKERIPVLESELQVLDNELSLILEVLPNILEDEVPLGSNEHDNKVVLSWGTPKSFDFTPQRHDEIGTKLGLMDFESAAKISGSRFVILKGALALLERALGNFMLDLHVQKFGYQEVSPPYLVQDRALFGTGQLPKFGEDLFRTTSDHWLIPTAEVSLTNMVREQIMEESILPQRFVAHTPCFRSEAGAAGKDTRGMIRQHQFHKVELVSITHPDHSVDEHKRMVNAAEEVLKLLEIPHRIIILCSGDTGIQSRKTYDIEVWLPGEGLYREISSCSNCGDYQARRMMARFRPTDKDGKKSNPQYVHTLNGSGIAVGRALVAVLENYQEKDGTVKIPQVLIPYMNGLERIKAL</sequence>
<comment type="pathway">
    <text evidence="2 12">Aminoacyl-tRNA biosynthesis; selenocysteinyl-tRNA(Sec) biosynthesis; L-seryl-tRNA(Sec) from L-serine and tRNA(Sec): step 1/1.</text>
</comment>
<feature type="coiled-coil region" evidence="15">
    <location>
        <begin position="30"/>
        <end position="95"/>
    </location>
</feature>
<dbReference type="InterPro" id="IPR042103">
    <property type="entry name" value="SerRS_1_N_sf"/>
</dbReference>
<dbReference type="GO" id="GO:0016260">
    <property type="term" value="P:selenocysteine biosynthetic process"/>
    <property type="evidence" value="ECO:0007669"/>
    <property type="project" value="UniProtKB-UniRule"/>
</dbReference>
<dbReference type="SUPFAM" id="SSF46589">
    <property type="entry name" value="tRNA-binding arm"/>
    <property type="match status" value="1"/>
</dbReference>
<evidence type="ECO:0000256" key="15">
    <source>
        <dbReference type="SAM" id="Coils"/>
    </source>
</evidence>
<evidence type="ECO:0000256" key="11">
    <source>
        <dbReference type="ARBA" id="ARBA00048823"/>
    </source>
</evidence>
<dbReference type="InterPro" id="IPR006195">
    <property type="entry name" value="aa-tRNA-synth_II"/>
</dbReference>
<comment type="catalytic activity">
    <reaction evidence="10 12">
        <text>tRNA(Sec) + L-serine + ATP = L-seryl-tRNA(Sec) + AMP + diphosphate + H(+)</text>
        <dbReference type="Rhea" id="RHEA:42580"/>
        <dbReference type="Rhea" id="RHEA-COMP:9742"/>
        <dbReference type="Rhea" id="RHEA-COMP:10128"/>
        <dbReference type="ChEBI" id="CHEBI:15378"/>
        <dbReference type="ChEBI" id="CHEBI:30616"/>
        <dbReference type="ChEBI" id="CHEBI:33019"/>
        <dbReference type="ChEBI" id="CHEBI:33384"/>
        <dbReference type="ChEBI" id="CHEBI:78442"/>
        <dbReference type="ChEBI" id="CHEBI:78533"/>
        <dbReference type="ChEBI" id="CHEBI:456215"/>
        <dbReference type="EC" id="6.1.1.11"/>
    </reaction>
</comment>
<evidence type="ECO:0000256" key="5">
    <source>
        <dbReference type="ARBA" id="ARBA00022598"/>
    </source>
</evidence>
<comment type="catalytic activity">
    <reaction evidence="11 12">
        <text>tRNA(Ser) + L-serine + ATP = L-seryl-tRNA(Ser) + AMP + diphosphate + H(+)</text>
        <dbReference type="Rhea" id="RHEA:12292"/>
        <dbReference type="Rhea" id="RHEA-COMP:9669"/>
        <dbReference type="Rhea" id="RHEA-COMP:9703"/>
        <dbReference type="ChEBI" id="CHEBI:15378"/>
        <dbReference type="ChEBI" id="CHEBI:30616"/>
        <dbReference type="ChEBI" id="CHEBI:33019"/>
        <dbReference type="ChEBI" id="CHEBI:33384"/>
        <dbReference type="ChEBI" id="CHEBI:78442"/>
        <dbReference type="ChEBI" id="CHEBI:78533"/>
        <dbReference type="ChEBI" id="CHEBI:456215"/>
        <dbReference type="EC" id="6.1.1.11"/>
    </reaction>
</comment>
<evidence type="ECO:0000256" key="12">
    <source>
        <dbReference type="HAMAP-Rule" id="MF_00176"/>
    </source>
</evidence>
<dbReference type="CDD" id="cd00770">
    <property type="entry name" value="SerRS_core"/>
    <property type="match status" value="1"/>
</dbReference>
<dbReference type="EC" id="6.1.1.11" evidence="12"/>
<dbReference type="AlphaFoldDB" id="A0A1W6N4E4"/>
<dbReference type="InterPro" id="IPR033729">
    <property type="entry name" value="SerRS_core"/>
</dbReference>
<protein>
    <recommendedName>
        <fullName evidence="12">Serine--tRNA ligase</fullName>
        <ecNumber evidence="12">6.1.1.11</ecNumber>
    </recommendedName>
    <alternativeName>
        <fullName evidence="12">Seryl-tRNA synthetase</fullName>
        <shortName evidence="12">SerRS</shortName>
    </alternativeName>
    <alternativeName>
        <fullName evidence="12">Seryl-tRNA(Ser/Sec) synthetase</fullName>
    </alternativeName>
</protein>
<dbReference type="GO" id="GO:0004828">
    <property type="term" value="F:serine-tRNA ligase activity"/>
    <property type="evidence" value="ECO:0007669"/>
    <property type="project" value="UniProtKB-UniRule"/>
</dbReference>
<evidence type="ECO:0000256" key="14">
    <source>
        <dbReference type="PIRSR" id="PIRSR001529-2"/>
    </source>
</evidence>
<gene>
    <name evidence="12" type="primary">serS</name>
    <name evidence="17" type="ORF">GQ61_04530</name>
</gene>
<name>A0A1W6N4E4_9PROT</name>
<dbReference type="STRING" id="1414854.GQ61_04530"/>
<dbReference type="HAMAP" id="MF_00176">
    <property type="entry name" value="Ser_tRNA_synth_type1"/>
    <property type="match status" value="1"/>
</dbReference>
<keyword evidence="8 12" id="KW-0648">Protein biosynthesis</keyword>
<evidence type="ECO:0000256" key="7">
    <source>
        <dbReference type="ARBA" id="ARBA00022840"/>
    </source>
</evidence>
<dbReference type="Proteomes" id="UP000237351">
    <property type="component" value="Chromosome"/>
</dbReference>
<accession>A0A1W6N4E4</accession>
<dbReference type="Pfam" id="PF00587">
    <property type="entry name" value="tRNA-synt_2b"/>
    <property type="match status" value="1"/>
</dbReference>
<dbReference type="InterPro" id="IPR010978">
    <property type="entry name" value="tRNA-bd_arm"/>
</dbReference>
<evidence type="ECO:0000256" key="9">
    <source>
        <dbReference type="ARBA" id="ARBA00023146"/>
    </source>
</evidence>
<comment type="subunit">
    <text evidence="12">Homodimer. The tRNA molecule binds across the dimer.</text>
</comment>
<evidence type="ECO:0000256" key="4">
    <source>
        <dbReference type="ARBA" id="ARBA00022490"/>
    </source>
</evidence>
<dbReference type="EMBL" id="CP008743">
    <property type="protein sequence ID" value="ARN84692.1"/>
    <property type="molecule type" value="Genomic_DNA"/>
</dbReference>
<evidence type="ECO:0000313" key="17">
    <source>
        <dbReference type="EMBL" id="ARN84692.1"/>
    </source>
</evidence>
<evidence type="ECO:0000256" key="2">
    <source>
        <dbReference type="ARBA" id="ARBA00005045"/>
    </source>
</evidence>
<dbReference type="NCBIfam" id="TIGR00414">
    <property type="entry name" value="serS"/>
    <property type="match status" value="1"/>
</dbReference>
<dbReference type="SUPFAM" id="SSF55681">
    <property type="entry name" value="Class II aaRS and biotin synthetases"/>
    <property type="match status" value="1"/>
</dbReference>
<comment type="subcellular location">
    <subcellularLocation>
        <location evidence="1 12">Cytoplasm</location>
    </subcellularLocation>
</comment>
<feature type="binding site" evidence="12 14">
    <location>
        <begin position="260"/>
        <end position="262"/>
    </location>
    <ligand>
        <name>ATP</name>
        <dbReference type="ChEBI" id="CHEBI:30616"/>
    </ligand>
</feature>
<feature type="binding site" evidence="12 13">
    <location>
        <position position="283"/>
    </location>
    <ligand>
        <name>L-serine</name>
        <dbReference type="ChEBI" id="CHEBI:33384"/>
    </ligand>
</feature>
<dbReference type="KEGG" id="naf:GQ61_04530"/>
<feature type="binding site" evidence="13">
    <location>
        <position position="229"/>
    </location>
    <ligand>
        <name>L-serine</name>
        <dbReference type="ChEBI" id="CHEBI:33384"/>
    </ligand>
</feature>
<dbReference type="InterPro" id="IPR045864">
    <property type="entry name" value="aa-tRNA-synth_II/BPL/LPL"/>
</dbReference>
<feature type="domain" description="Aminoacyl-transfer RNA synthetases class-II family profile" evidence="16">
    <location>
        <begin position="172"/>
        <end position="412"/>
    </location>
</feature>
<feature type="binding site" evidence="13">
    <location>
        <position position="385"/>
    </location>
    <ligand>
        <name>L-serine</name>
        <dbReference type="ChEBI" id="CHEBI:33384"/>
    </ligand>
</feature>
<dbReference type="PROSITE" id="PS50862">
    <property type="entry name" value="AA_TRNA_LIGASE_II"/>
    <property type="match status" value="1"/>
</dbReference>
<keyword evidence="9 12" id="KW-0030">Aminoacyl-tRNA synthetase</keyword>
<evidence type="ECO:0000259" key="16">
    <source>
        <dbReference type="PROSITE" id="PS50862"/>
    </source>
</evidence>
<evidence type="ECO:0000256" key="6">
    <source>
        <dbReference type="ARBA" id="ARBA00022741"/>
    </source>
</evidence>
<keyword evidence="5 12" id="KW-0436">Ligase</keyword>
<dbReference type="InterPro" id="IPR015866">
    <property type="entry name" value="Ser-tRNA-synth_1_N"/>
</dbReference>
<feature type="binding site" evidence="13">
    <location>
        <position position="260"/>
    </location>
    <ligand>
        <name>L-serine</name>
        <dbReference type="ChEBI" id="CHEBI:33384"/>
    </ligand>
</feature>
<comment type="domain">
    <text evidence="12">Consists of two distinct domains, a catalytic core and a N-terminal extension that is involved in tRNA binding.</text>
</comment>
<evidence type="ECO:0000313" key="18">
    <source>
        <dbReference type="Proteomes" id="UP000237351"/>
    </source>
</evidence>
<dbReference type="GO" id="GO:0005737">
    <property type="term" value="C:cytoplasm"/>
    <property type="evidence" value="ECO:0007669"/>
    <property type="project" value="UniProtKB-SubCell"/>
</dbReference>
<keyword evidence="4 12" id="KW-0963">Cytoplasm</keyword>
<dbReference type="GO" id="GO:0006434">
    <property type="term" value="P:seryl-tRNA aminoacylation"/>
    <property type="evidence" value="ECO:0007669"/>
    <property type="project" value="UniProtKB-UniRule"/>
</dbReference>
<evidence type="ECO:0000256" key="3">
    <source>
        <dbReference type="ARBA" id="ARBA00010728"/>
    </source>
</evidence>
<keyword evidence="18" id="KW-1185">Reference proteome</keyword>
<dbReference type="PANTHER" id="PTHR43697">
    <property type="entry name" value="SERYL-TRNA SYNTHETASE"/>
    <property type="match status" value="1"/>
</dbReference>
<dbReference type="GO" id="GO:0005524">
    <property type="term" value="F:ATP binding"/>
    <property type="evidence" value="ECO:0007669"/>
    <property type="project" value="UniProtKB-UniRule"/>
</dbReference>
<dbReference type="PIRSF" id="PIRSF001529">
    <property type="entry name" value="Ser-tRNA-synth_IIa"/>
    <property type="match status" value="1"/>
</dbReference>
<dbReference type="PANTHER" id="PTHR43697:SF1">
    <property type="entry name" value="SERINE--TRNA LIGASE"/>
    <property type="match status" value="1"/>
</dbReference>
<comment type="function">
    <text evidence="12">Catalyzes the attachment of serine to tRNA(Ser). Is also able to aminoacylate tRNA(Sec) with serine, to form the misacylated tRNA L-seryl-tRNA(Sec), which will be further converted into selenocysteinyl-tRNA(Sec).</text>
</comment>
<feature type="binding site" evidence="12">
    <location>
        <begin position="229"/>
        <end position="231"/>
    </location>
    <ligand>
        <name>L-serine</name>
        <dbReference type="ChEBI" id="CHEBI:33384"/>
    </ligand>
</feature>
<dbReference type="Gene3D" id="3.30.930.10">
    <property type="entry name" value="Bira Bifunctional Protein, Domain 2"/>
    <property type="match status" value="1"/>
</dbReference>
<dbReference type="InterPro" id="IPR002317">
    <property type="entry name" value="Ser-tRNA-ligase_type_1"/>
</dbReference>
<dbReference type="Gene3D" id="1.10.287.40">
    <property type="entry name" value="Serine-tRNA synthetase, tRNA binding domain"/>
    <property type="match status" value="1"/>
</dbReference>
<comment type="similarity">
    <text evidence="3 12">Belongs to the class-II aminoacyl-tRNA synthetase family. Type-1 seryl-tRNA synthetase subfamily.</text>
</comment>
<comment type="caution">
    <text evidence="12">Lacks conserved residue(s) required for the propagation of feature annotation.</text>
</comment>
<dbReference type="UniPathway" id="UPA00906">
    <property type="reaction ID" value="UER00895"/>
</dbReference>